<dbReference type="Proteomes" id="UP000076842">
    <property type="component" value="Unassembled WGS sequence"/>
</dbReference>
<dbReference type="Gene3D" id="3.30.160.20">
    <property type="match status" value="1"/>
</dbReference>
<reference evidence="1 2" key="1">
    <citation type="journal article" date="2016" name="Mol. Biol. Evol.">
        <title>Comparative Genomics of Early-Diverging Mushroom-Forming Fungi Provides Insights into the Origins of Lignocellulose Decay Capabilities.</title>
        <authorList>
            <person name="Nagy L.G."/>
            <person name="Riley R."/>
            <person name="Tritt A."/>
            <person name="Adam C."/>
            <person name="Daum C."/>
            <person name="Floudas D."/>
            <person name="Sun H."/>
            <person name="Yadav J.S."/>
            <person name="Pangilinan J."/>
            <person name="Larsson K.H."/>
            <person name="Matsuura K."/>
            <person name="Barry K."/>
            <person name="Labutti K."/>
            <person name="Kuo R."/>
            <person name="Ohm R.A."/>
            <person name="Bhattacharya S.S."/>
            <person name="Shirouzu T."/>
            <person name="Yoshinaga Y."/>
            <person name="Martin F.M."/>
            <person name="Grigoriev I.V."/>
            <person name="Hibbett D.S."/>
        </authorList>
    </citation>
    <scope>NUCLEOTIDE SEQUENCE [LARGE SCALE GENOMIC DNA]</scope>
    <source>
        <strain evidence="1 2">HHB12733</strain>
    </source>
</reference>
<sequence length="194" mass="21992">MTTVLSALFQSATGKIERDAVYEAVFYALVGATSLEHGVPAMWNELVELLKEWFRRLHERPFKTMPSFPAFGSDLITGMVLVISDGNDRWRRVSSEHHTCLAQFREYADQMNLMVTWRESSLAGYWVLYLLLEGDEVAAAIGRSKQTAKHAAARAALGDVDWALAISRSLHRFTTAQDATADQRPDEERMWPRD</sequence>
<dbReference type="EMBL" id="KV423936">
    <property type="protein sequence ID" value="KZT59910.1"/>
    <property type="molecule type" value="Genomic_DNA"/>
</dbReference>
<dbReference type="AlphaFoldDB" id="A0A165HYH3"/>
<proteinExistence type="predicted"/>
<gene>
    <name evidence="1" type="ORF">CALCODRAFT_507260</name>
</gene>
<keyword evidence="2" id="KW-1185">Reference proteome</keyword>
<accession>A0A165HYH3</accession>
<organism evidence="1 2">
    <name type="scientific">Calocera cornea HHB12733</name>
    <dbReference type="NCBI Taxonomy" id="1353952"/>
    <lineage>
        <taxon>Eukaryota</taxon>
        <taxon>Fungi</taxon>
        <taxon>Dikarya</taxon>
        <taxon>Basidiomycota</taxon>
        <taxon>Agaricomycotina</taxon>
        <taxon>Dacrymycetes</taxon>
        <taxon>Dacrymycetales</taxon>
        <taxon>Dacrymycetaceae</taxon>
        <taxon>Calocera</taxon>
    </lineage>
</organism>
<dbReference type="SUPFAM" id="SSF54768">
    <property type="entry name" value="dsRNA-binding domain-like"/>
    <property type="match status" value="1"/>
</dbReference>
<evidence type="ECO:0000313" key="2">
    <source>
        <dbReference type="Proteomes" id="UP000076842"/>
    </source>
</evidence>
<name>A0A165HYH3_9BASI</name>
<dbReference type="InParanoid" id="A0A165HYH3"/>
<evidence type="ECO:0000313" key="1">
    <source>
        <dbReference type="EMBL" id="KZT59910.1"/>
    </source>
</evidence>
<protein>
    <submittedName>
        <fullName evidence="1">Uncharacterized protein</fullName>
    </submittedName>
</protein>